<dbReference type="VEuPathDB" id="TrichDB:TVAGG3_1030600"/>
<dbReference type="KEGG" id="tva:4766616"/>
<dbReference type="Proteomes" id="UP000001542">
    <property type="component" value="Unassembled WGS sequence"/>
</dbReference>
<dbReference type="InParanoid" id="A2EFA1"/>
<accession>A2EFA1</accession>
<dbReference type="RefSeq" id="XP_001320934.1">
    <property type="nucleotide sequence ID" value="XM_001320899.1"/>
</dbReference>
<reference evidence="1" key="2">
    <citation type="journal article" date="2007" name="Science">
        <title>Draft genome sequence of the sexually transmitted pathogen Trichomonas vaginalis.</title>
        <authorList>
            <person name="Carlton J.M."/>
            <person name="Hirt R.P."/>
            <person name="Silva J.C."/>
            <person name="Delcher A.L."/>
            <person name="Schatz M."/>
            <person name="Zhao Q."/>
            <person name="Wortman J.R."/>
            <person name="Bidwell S.L."/>
            <person name="Alsmark U.C.M."/>
            <person name="Besteiro S."/>
            <person name="Sicheritz-Ponten T."/>
            <person name="Noel C.J."/>
            <person name="Dacks J.B."/>
            <person name="Foster P.G."/>
            <person name="Simillion C."/>
            <person name="Van de Peer Y."/>
            <person name="Miranda-Saavedra D."/>
            <person name="Barton G.J."/>
            <person name="Westrop G.D."/>
            <person name="Mueller S."/>
            <person name="Dessi D."/>
            <person name="Fiori P.L."/>
            <person name="Ren Q."/>
            <person name="Paulsen I."/>
            <person name="Zhang H."/>
            <person name="Bastida-Corcuera F.D."/>
            <person name="Simoes-Barbosa A."/>
            <person name="Brown M.T."/>
            <person name="Hayes R.D."/>
            <person name="Mukherjee M."/>
            <person name="Okumura C.Y."/>
            <person name="Schneider R."/>
            <person name="Smith A.J."/>
            <person name="Vanacova S."/>
            <person name="Villalvazo M."/>
            <person name="Haas B.J."/>
            <person name="Pertea M."/>
            <person name="Feldblyum T.V."/>
            <person name="Utterback T.R."/>
            <person name="Shu C.L."/>
            <person name="Osoegawa K."/>
            <person name="de Jong P.J."/>
            <person name="Hrdy I."/>
            <person name="Horvathova L."/>
            <person name="Zubacova Z."/>
            <person name="Dolezal P."/>
            <person name="Malik S.B."/>
            <person name="Logsdon J.M. Jr."/>
            <person name="Henze K."/>
            <person name="Gupta A."/>
            <person name="Wang C.C."/>
            <person name="Dunne R.L."/>
            <person name="Upcroft J.A."/>
            <person name="Upcroft P."/>
            <person name="White O."/>
            <person name="Salzberg S.L."/>
            <person name="Tang P."/>
            <person name="Chiu C.-H."/>
            <person name="Lee Y.-S."/>
            <person name="Embley T.M."/>
            <person name="Coombs G.H."/>
            <person name="Mottram J.C."/>
            <person name="Tachezy J."/>
            <person name="Fraser-Liggett C.M."/>
            <person name="Johnson P.J."/>
        </authorList>
    </citation>
    <scope>NUCLEOTIDE SEQUENCE [LARGE SCALE GENOMIC DNA]</scope>
    <source>
        <strain evidence="1">G3</strain>
    </source>
</reference>
<dbReference type="AlphaFoldDB" id="A2EFA1"/>
<organism evidence="1 2">
    <name type="scientific">Trichomonas vaginalis (strain ATCC PRA-98 / G3)</name>
    <dbReference type="NCBI Taxonomy" id="412133"/>
    <lineage>
        <taxon>Eukaryota</taxon>
        <taxon>Metamonada</taxon>
        <taxon>Parabasalia</taxon>
        <taxon>Trichomonadida</taxon>
        <taxon>Trichomonadidae</taxon>
        <taxon>Trichomonas</taxon>
    </lineage>
</organism>
<name>A2EFA1_TRIV3</name>
<dbReference type="VEuPathDB" id="TrichDB:TVAG_079710"/>
<reference evidence="1" key="1">
    <citation type="submission" date="2006-10" db="EMBL/GenBank/DDBJ databases">
        <authorList>
            <person name="Amadeo P."/>
            <person name="Zhao Q."/>
            <person name="Wortman J."/>
            <person name="Fraser-Liggett C."/>
            <person name="Carlton J."/>
        </authorList>
    </citation>
    <scope>NUCLEOTIDE SEQUENCE</scope>
    <source>
        <strain evidence="1">G3</strain>
    </source>
</reference>
<sequence length="84" mass="9833">MIDYKQSFDDISFISSVSSLSMNDSNQQDEAFTQALQQLNKIKDMNPKEINNNWEFFYHLLGMFKDKKFSVDPSTYINTSFLSD</sequence>
<gene>
    <name evidence="1" type="ORF">TVAG_079710</name>
</gene>
<proteinExistence type="predicted"/>
<evidence type="ECO:0000313" key="1">
    <source>
        <dbReference type="EMBL" id="EAY08711.1"/>
    </source>
</evidence>
<evidence type="ECO:0000313" key="2">
    <source>
        <dbReference type="Proteomes" id="UP000001542"/>
    </source>
</evidence>
<dbReference type="EMBL" id="DS113373">
    <property type="protein sequence ID" value="EAY08711.1"/>
    <property type="molecule type" value="Genomic_DNA"/>
</dbReference>
<protein>
    <submittedName>
        <fullName evidence="1">Uncharacterized protein</fullName>
    </submittedName>
</protein>
<keyword evidence="2" id="KW-1185">Reference proteome</keyword>